<accession>A0A2U9BVC7</accession>
<dbReference type="Proteomes" id="UP000246464">
    <property type="component" value="Chromosome 9"/>
</dbReference>
<reference evidence="2 3" key="1">
    <citation type="submission" date="2017-12" db="EMBL/GenBank/DDBJ databases">
        <title>Integrating genomic resources of turbot (Scophthalmus maximus) in depth evaluation of genetic and physical mapping variation across individuals.</title>
        <authorList>
            <person name="Martinez P."/>
        </authorList>
    </citation>
    <scope>NUCLEOTIDE SEQUENCE [LARGE SCALE GENOMIC DNA]</scope>
</reference>
<keyword evidence="3" id="KW-1185">Reference proteome</keyword>
<evidence type="ECO:0000313" key="3">
    <source>
        <dbReference type="Proteomes" id="UP000246464"/>
    </source>
</evidence>
<feature type="non-terminal residue" evidence="2">
    <location>
        <position position="123"/>
    </location>
</feature>
<dbReference type="AlphaFoldDB" id="A0A2U9BVC7"/>
<proteinExistence type="predicted"/>
<name>A0A2U9BVC7_SCOMX</name>
<evidence type="ECO:0000313" key="2">
    <source>
        <dbReference type="EMBL" id="AWP07600.1"/>
    </source>
</evidence>
<evidence type="ECO:0000256" key="1">
    <source>
        <dbReference type="SAM" id="MobiDB-lite"/>
    </source>
</evidence>
<sequence length="123" mass="13765">MKCPLSDAQLAAVCNFTTRCRQKITKTTHWGFKVSGTADVPHPARLTGIVAVDEVLQRSLRVVDLQQPKLYGVYITVREEVLSSSRSPVRGDRQINVDAPRKRTSTPEVSDVSEELLTPRYIN</sequence>
<feature type="compositionally biased region" description="Basic and acidic residues" evidence="1">
    <location>
        <begin position="89"/>
        <end position="101"/>
    </location>
</feature>
<feature type="region of interest" description="Disordered" evidence="1">
    <location>
        <begin position="84"/>
        <end position="112"/>
    </location>
</feature>
<dbReference type="EMBL" id="CP026251">
    <property type="protein sequence ID" value="AWP07600.1"/>
    <property type="molecule type" value="Genomic_DNA"/>
</dbReference>
<protein>
    <submittedName>
        <fullName evidence="2">Uncharacterized protein</fullName>
    </submittedName>
</protein>
<gene>
    <name evidence="2" type="ORF">SMAX5B_000764</name>
</gene>
<organism evidence="2 3">
    <name type="scientific">Scophthalmus maximus</name>
    <name type="common">Turbot</name>
    <name type="synonym">Psetta maxima</name>
    <dbReference type="NCBI Taxonomy" id="52904"/>
    <lineage>
        <taxon>Eukaryota</taxon>
        <taxon>Metazoa</taxon>
        <taxon>Chordata</taxon>
        <taxon>Craniata</taxon>
        <taxon>Vertebrata</taxon>
        <taxon>Euteleostomi</taxon>
        <taxon>Actinopterygii</taxon>
        <taxon>Neopterygii</taxon>
        <taxon>Teleostei</taxon>
        <taxon>Neoteleostei</taxon>
        <taxon>Acanthomorphata</taxon>
        <taxon>Carangaria</taxon>
        <taxon>Pleuronectiformes</taxon>
        <taxon>Pleuronectoidei</taxon>
        <taxon>Scophthalmidae</taxon>
        <taxon>Scophthalmus</taxon>
    </lineage>
</organism>